<dbReference type="InterPro" id="IPR050100">
    <property type="entry name" value="TRAFAC_GTPase_members"/>
</dbReference>
<sequence>MRHSDYRGLEKNAQTFDDEYEGYSARSVDDHYNYPFSPNSSGEFMTDSSERQQQHSLSAFVQVQPKPKNKKDKKNKDTSIVNKLVEEPSNIEEKTPQNRGRLTSRDYYDTQFDMEPEDDLKKASNAITPSRPTPLETLPARIATLKISERTDRSVSPQKQSKSTLESPCVTPRQGVSPVAVSRRNETASSSVTSTLKRRPMAIDRTNTLRDYNERLEGRDLLNLVVVGHVDAGKSTLMGHLLVKLKVVDDRTMHKNKVEAARLGKESFSFAFVLDESEEERERGVTMDIAQAQFKTPTKIVNLVDAPGHKDFIPHMINGAAQADVAILVVDGRRGEFETGFEFGGQTREHALLVRSLGVSQLICAVNKMDAIDWSQERFDEIVKKLSAFLKSSGYKESDVTFVPVSGWTGENLISSTNTPLPWYTKDPNASSTVTNGIIRGATLMDLIDRLKPPERPISKPFRLCITDVFRATGIGASTVSIAGRVECGGIEINERVLLRPSNDQVTIKSILIENSNVPSAFAGDNVILNIQGVDSTHLFVGNVVCDPEYPIPCTTTIEARIIIFNISTPLLPGTPVVFHFKSTQEQCKISRLIEELDRSTGELKRRNPRMLAKNTSGVVELVLHRPICYVNSIYFIIDRFDVFSADFNNLLPSFEHLTIVYKFQKGDYSVSAETFKDIMNYSPAHSTIGIYYDNIDDTPVEERRSMVGVIVDETKDEEMIERMKADDYKAFKLPKAVQSVYTTFPFTSVFSVSIANMRVPSRLKDFIQTNKLNARPYIEVYEPTLIHYIAPLSNYEDYNVPEMNSLPEQ</sequence>
<dbReference type="Gene3D" id="3.40.50.300">
    <property type="entry name" value="P-loop containing nucleotide triphosphate hydrolases"/>
    <property type="match status" value="1"/>
</dbReference>
<dbReference type="Gene3D" id="2.40.30.10">
    <property type="entry name" value="Translation factors"/>
    <property type="match status" value="2"/>
</dbReference>
<proteinExistence type="inferred from homology"/>
<feature type="compositionally biased region" description="Polar residues" evidence="9">
    <location>
        <begin position="36"/>
        <end position="47"/>
    </location>
</feature>
<dbReference type="CDD" id="cd01883">
    <property type="entry name" value="EF1_alpha"/>
    <property type="match status" value="1"/>
</dbReference>
<evidence type="ECO:0000256" key="9">
    <source>
        <dbReference type="SAM" id="MobiDB-lite"/>
    </source>
</evidence>
<dbReference type="AlphaFoldDB" id="A0A814SFM2"/>
<keyword evidence="5" id="KW-0378">Hydrolase</keyword>
<accession>A0A814SFM2</accession>
<dbReference type="OrthoDB" id="342024at2759"/>
<evidence type="ECO:0000256" key="1">
    <source>
        <dbReference type="ARBA" id="ARBA00004496"/>
    </source>
</evidence>
<dbReference type="InterPro" id="IPR009001">
    <property type="entry name" value="Transl_elong_EF1A/Init_IF2_C"/>
</dbReference>
<evidence type="ECO:0000256" key="7">
    <source>
        <dbReference type="ARBA" id="ARBA00023134"/>
    </source>
</evidence>
<dbReference type="EMBL" id="CAJNOJ010000116">
    <property type="protein sequence ID" value="CAF1144319.1"/>
    <property type="molecule type" value="Genomic_DNA"/>
</dbReference>
<dbReference type="Pfam" id="PF22594">
    <property type="entry name" value="GTP-eEF1A_C"/>
    <property type="match status" value="1"/>
</dbReference>
<evidence type="ECO:0000256" key="4">
    <source>
        <dbReference type="ARBA" id="ARBA00022741"/>
    </source>
</evidence>
<dbReference type="PANTHER" id="PTHR23115">
    <property type="entry name" value="TRANSLATION FACTOR"/>
    <property type="match status" value="1"/>
</dbReference>
<dbReference type="PROSITE" id="PS51722">
    <property type="entry name" value="G_TR_2"/>
    <property type="match status" value="1"/>
</dbReference>
<dbReference type="SUPFAM" id="SSF52540">
    <property type="entry name" value="P-loop containing nucleoside triphosphate hydrolases"/>
    <property type="match status" value="1"/>
</dbReference>
<evidence type="ECO:0000256" key="3">
    <source>
        <dbReference type="ARBA" id="ARBA00022490"/>
    </source>
</evidence>
<keyword evidence="3" id="KW-0963">Cytoplasm</keyword>
<dbReference type="Pfam" id="PF00009">
    <property type="entry name" value="GTP_EFTU"/>
    <property type="match status" value="1"/>
</dbReference>
<dbReference type="SUPFAM" id="SSF50465">
    <property type="entry name" value="EF-Tu/eEF-1alpha/eIF2-gamma C-terminal domain"/>
    <property type="match status" value="1"/>
</dbReference>
<evidence type="ECO:0000256" key="6">
    <source>
        <dbReference type="ARBA" id="ARBA00022917"/>
    </source>
</evidence>
<evidence type="ECO:0000256" key="5">
    <source>
        <dbReference type="ARBA" id="ARBA00022801"/>
    </source>
</evidence>
<name>A0A814SFM2_ADIRI</name>
<comment type="subcellular location">
    <subcellularLocation>
        <location evidence="1">Cytoplasm</location>
    </subcellularLocation>
</comment>
<reference evidence="11" key="1">
    <citation type="submission" date="2021-02" db="EMBL/GenBank/DDBJ databases">
        <authorList>
            <person name="Nowell W R."/>
        </authorList>
    </citation>
    <scope>NUCLEOTIDE SEQUENCE</scope>
</reference>
<evidence type="ECO:0000259" key="10">
    <source>
        <dbReference type="PROSITE" id="PS51722"/>
    </source>
</evidence>
<comment type="similarity">
    <text evidence="2">Belongs to the TRAFAC class translation factor GTPase superfamily. Classic translation factor GTPase family. EF-Tu/EF-1A subfamily.</text>
</comment>
<dbReference type="GO" id="GO:0005737">
    <property type="term" value="C:cytoplasm"/>
    <property type="evidence" value="ECO:0007669"/>
    <property type="project" value="UniProtKB-SubCell"/>
</dbReference>
<evidence type="ECO:0000256" key="2">
    <source>
        <dbReference type="ARBA" id="ARBA00007249"/>
    </source>
</evidence>
<dbReference type="PRINTS" id="PR00315">
    <property type="entry name" value="ELONGATNFCT"/>
</dbReference>
<dbReference type="InterPro" id="IPR009000">
    <property type="entry name" value="Transl_B-barrel_sf"/>
</dbReference>
<dbReference type="SUPFAM" id="SSF50447">
    <property type="entry name" value="Translation proteins"/>
    <property type="match status" value="1"/>
</dbReference>
<keyword evidence="7" id="KW-0342">GTP-binding</keyword>
<dbReference type="InterPro" id="IPR027417">
    <property type="entry name" value="P-loop_NTPase"/>
</dbReference>
<dbReference type="FunFam" id="2.40.30.10:FF:000020">
    <property type="entry name" value="Translation elongation factor EF-1"/>
    <property type="match status" value="1"/>
</dbReference>
<evidence type="ECO:0000313" key="12">
    <source>
        <dbReference type="Proteomes" id="UP000663852"/>
    </source>
</evidence>
<dbReference type="InterPro" id="IPR054696">
    <property type="entry name" value="GTP-eEF1A_C"/>
</dbReference>
<evidence type="ECO:0000313" key="11">
    <source>
        <dbReference type="EMBL" id="CAF1144319.1"/>
    </source>
</evidence>
<dbReference type="GO" id="GO:0005525">
    <property type="term" value="F:GTP binding"/>
    <property type="evidence" value="ECO:0007669"/>
    <property type="project" value="UniProtKB-KW"/>
</dbReference>
<dbReference type="Gene3D" id="3.20.80.10">
    <property type="entry name" value="Regulatory factor, effector binding domain"/>
    <property type="match status" value="1"/>
</dbReference>
<dbReference type="CDD" id="cd16267">
    <property type="entry name" value="HBS1-like_II"/>
    <property type="match status" value="1"/>
</dbReference>
<feature type="compositionally biased region" description="Polar residues" evidence="9">
    <location>
        <begin position="154"/>
        <end position="166"/>
    </location>
</feature>
<dbReference type="Proteomes" id="UP000663852">
    <property type="component" value="Unassembled WGS sequence"/>
</dbReference>
<keyword evidence="4" id="KW-0547">Nucleotide-binding</keyword>
<dbReference type="GO" id="GO:0003924">
    <property type="term" value="F:GTPase activity"/>
    <property type="evidence" value="ECO:0007669"/>
    <property type="project" value="InterPro"/>
</dbReference>
<feature type="compositionally biased region" description="Basic and acidic residues" evidence="9">
    <location>
        <begin position="1"/>
        <end position="10"/>
    </location>
</feature>
<feature type="domain" description="Tr-type G" evidence="10">
    <location>
        <begin position="219"/>
        <end position="458"/>
    </location>
</feature>
<keyword evidence="6" id="KW-0648">Protein biosynthesis</keyword>
<gene>
    <name evidence="11" type="ORF">EDS130_LOCUS22261</name>
</gene>
<dbReference type="FunFam" id="3.40.50.300:FF:000204">
    <property type="entry name" value="Translation elongation factor Tu"/>
    <property type="match status" value="1"/>
</dbReference>
<feature type="region of interest" description="Disordered" evidence="9">
    <location>
        <begin position="1"/>
        <end position="105"/>
    </location>
</feature>
<dbReference type="InterPro" id="IPR011256">
    <property type="entry name" value="Reg_factor_effector_dom_sf"/>
</dbReference>
<evidence type="ECO:0000256" key="8">
    <source>
        <dbReference type="ARBA" id="ARBA00049117"/>
    </source>
</evidence>
<protein>
    <recommendedName>
        <fullName evidence="10">Tr-type G domain-containing protein</fullName>
    </recommendedName>
</protein>
<dbReference type="InterPro" id="IPR000795">
    <property type="entry name" value="T_Tr_GTP-bd_dom"/>
</dbReference>
<comment type="catalytic activity">
    <reaction evidence="8">
        <text>GTP + H2O = GDP + phosphate + H(+)</text>
        <dbReference type="Rhea" id="RHEA:19669"/>
        <dbReference type="ChEBI" id="CHEBI:15377"/>
        <dbReference type="ChEBI" id="CHEBI:15378"/>
        <dbReference type="ChEBI" id="CHEBI:37565"/>
        <dbReference type="ChEBI" id="CHEBI:43474"/>
        <dbReference type="ChEBI" id="CHEBI:58189"/>
    </reaction>
    <physiologicalReaction direction="left-to-right" evidence="8">
        <dbReference type="Rhea" id="RHEA:19670"/>
    </physiologicalReaction>
</comment>
<dbReference type="GO" id="GO:0006412">
    <property type="term" value="P:translation"/>
    <property type="evidence" value="ECO:0007669"/>
    <property type="project" value="UniProtKB-KW"/>
</dbReference>
<comment type="caution">
    <text evidence="11">The sequence shown here is derived from an EMBL/GenBank/DDBJ whole genome shotgun (WGS) entry which is preliminary data.</text>
</comment>
<organism evidence="11 12">
    <name type="scientific">Adineta ricciae</name>
    <name type="common">Rotifer</name>
    <dbReference type="NCBI Taxonomy" id="249248"/>
    <lineage>
        <taxon>Eukaryota</taxon>
        <taxon>Metazoa</taxon>
        <taxon>Spiralia</taxon>
        <taxon>Gnathifera</taxon>
        <taxon>Rotifera</taxon>
        <taxon>Eurotatoria</taxon>
        <taxon>Bdelloidea</taxon>
        <taxon>Adinetida</taxon>
        <taxon>Adinetidae</taxon>
        <taxon>Adineta</taxon>
    </lineage>
</organism>
<feature type="region of interest" description="Disordered" evidence="9">
    <location>
        <begin position="145"/>
        <end position="195"/>
    </location>
</feature>